<sequence precursor="true">MKKLLCAAALGMALTMSAGVQAADKVGVVNIGQVLQQIPNRDAVEKQLENEFKSRDTELQNLGKALQTAVEKYQKDAPTMNATQRANTEKDLVAKREAYAQKAQAFEQDFSRRQAEERNKIMKRVLDAVDAVAKKEGYDVILDANTVPYFADGKDITAQVQKQVK</sequence>
<dbReference type="PIRSF" id="PIRSF002094">
    <property type="entry name" value="OMP26_Skp"/>
    <property type="match status" value="1"/>
</dbReference>
<evidence type="ECO:0000256" key="4">
    <source>
        <dbReference type="SAM" id="SignalP"/>
    </source>
</evidence>
<name>A0A094U427_9GAMM</name>
<protein>
    <recommendedName>
        <fullName evidence="1">Chaperone protein Skp</fullName>
    </recommendedName>
</protein>
<dbReference type="GO" id="GO:0050821">
    <property type="term" value="P:protein stabilization"/>
    <property type="evidence" value="ECO:0007669"/>
    <property type="project" value="TreeGrafter"/>
</dbReference>
<dbReference type="InterPro" id="IPR005632">
    <property type="entry name" value="Chaperone_Skp"/>
</dbReference>
<dbReference type="Pfam" id="PF03938">
    <property type="entry name" value="OmpH"/>
    <property type="match status" value="1"/>
</dbReference>
<dbReference type="Proteomes" id="UP000183920">
    <property type="component" value="Unassembled WGS sequence"/>
</dbReference>
<dbReference type="GeneID" id="84585255"/>
<evidence type="ECO:0000313" key="5">
    <source>
        <dbReference type="EMBL" id="CRL63349.1"/>
    </source>
</evidence>
<accession>A0A094U427</accession>
<dbReference type="STRING" id="585.DR95_2495"/>
<gene>
    <name evidence="5" type="primary">skp</name>
    <name evidence="5" type="ORF">BN1804_02440</name>
    <name evidence="6" type="ORF">JFQ69_13530</name>
</gene>
<dbReference type="AlphaFoldDB" id="A0A094U427"/>
<dbReference type="GO" id="GO:0005829">
    <property type="term" value="C:cytosol"/>
    <property type="evidence" value="ECO:0007669"/>
    <property type="project" value="TreeGrafter"/>
</dbReference>
<dbReference type="RefSeq" id="WP_036934019.1">
    <property type="nucleotide sequence ID" value="NZ_CAXOKJ010000017.1"/>
</dbReference>
<dbReference type="EMBL" id="JAEKCB010000006">
    <property type="protein sequence ID" value="MBJ2118676.1"/>
    <property type="molecule type" value="Genomic_DNA"/>
</dbReference>
<evidence type="ECO:0000256" key="3">
    <source>
        <dbReference type="PIRNR" id="PIRNR002094"/>
    </source>
</evidence>
<evidence type="ECO:0000313" key="7">
    <source>
        <dbReference type="Proteomes" id="UP000183920"/>
    </source>
</evidence>
<dbReference type="PATRIC" id="fig|585.9.peg.1064"/>
<dbReference type="HOGENOM" id="CLU_101388_2_0_6"/>
<dbReference type="SMART" id="SM00935">
    <property type="entry name" value="OmpH"/>
    <property type="match status" value="1"/>
</dbReference>
<evidence type="ECO:0000313" key="6">
    <source>
        <dbReference type="EMBL" id="MBJ2118676.1"/>
    </source>
</evidence>
<reference evidence="7" key="2">
    <citation type="submission" date="2015-06" db="EMBL/GenBank/DDBJ databases">
        <authorList>
            <person name="Urmite Genomes"/>
        </authorList>
    </citation>
    <scope>NUCLEOTIDE SEQUENCE [LARGE SCALE GENOMIC DNA]</scope>
    <source>
        <strain evidence="7">CSUR P1867</strain>
    </source>
</reference>
<evidence type="ECO:0000256" key="2">
    <source>
        <dbReference type="ARBA" id="ARBA00022729"/>
    </source>
</evidence>
<evidence type="ECO:0000256" key="1">
    <source>
        <dbReference type="ARBA" id="ARBA00018026"/>
    </source>
</evidence>
<reference evidence="6 8" key="3">
    <citation type="submission" date="2020-12" db="EMBL/GenBank/DDBJ databases">
        <title>Enhanced detection system for hospital associated transmission using whole genome sequencing surveillance.</title>
        <authorList>
            <person name="Harrison L.H."/>
            <person name="Van Tyne D."/>
            <person name="Marsh J.W."/>
            <person name="Griffith M.P."/>
            <person name="Snyder D.J."/>
            <person name="Cooper V.S."/>
            <person name="Mustapha M."/>
        </authorList>
    </citation>
    <scope>NUCLEOTIDE SEQUENCE [LARGE SCALE GENOMIC DNA]</scope>
    <source>
        <strain evidence="6 8">PR00195</strain>
    </source>
</reference>
<dbReference type="PANTHER" id="PTHR35089">
    <property type="entry name" value="CHAPERONE PROTEIN SKP"/>
    <property type="match status" value="1"/>
</dbReference>
<comment type="similarity">
    <text evidence="3">Belongs to the skp family.</text>
</comment>
<feature type="signal peptide" evidence="4">
    <location>
        <begin position="1"/>
        <end position="22"/>
    </location>
</feature>
<dbReference type="GO" id="GO:0051082">
    <property type="term" value="F:unfolded protein binding"/>
    <property type="evidence" value="ECO:0007669"/>
    <property type="project" value="InterPro"/>
</dbReference>
<dbReference type="EMBL" id="CVRY01000005">
    <property type="protein sequence ID" value="CRL63349.1"/>
    <property type="molecule type" value="Genomic_DNA"/>
</dbReference>
<dbReference type="InterPro" id="IPR024930">
    <property type="entry name" value="Skp_dom_sf"/>
</dbReference>
<dbReference type="PANTHER" id="PTHR35089:SF1">
    <property type="entry name" value="CHAPERONE PROTEIN SKP"/>
    <property type="match status" value="1"/>
</dbReference>
<accession>A0A379EPJ3</accession>
<reference evidence="5" key="1">
    <citation type="submission" date="2015-06" db="EMBL/GenBank/DDBJ databases">
        <authorList>
            <person name="Urmite Genomes Urmite Genomes"/>
        </authorList>
    </citation>
    <scope>NUCLEOTIDE SEQUENCE [LARGE SCALE GENOMIC DNA]</scope>
    <source>
        <strain evidence="5">CSUR P1867</strain>
    </source>
</reference>
<evidence type="ECO:0000313" key="8">
    <source>
        <dbReference type="Proteomes" id="UP000619976"/>
    </source>
</evidence>
<dbReference type="SUPFAM" id="SSF111384">
    <property type="entry name" value="OmpH-like"/>
    <property type="match status" value="1"/>
</dbReference>
<dbReference type="Proteomes" id="UP000619976">
    <property type="component" value="Unassembled WGS sequence"/>
</dbReference>
<keyword evidence="2 4" id="KW-0732">Signal</keyword>
<keyword evidence="8" id="KW-1185">Reference proteome</keyword>
<proteinExistence type="inferred from homology"/>
<dbReference type="Gene3D" id="3.30.910.20">
    <property type="entry name" value="Skp domain"/>
    <property type="match status" value="1"/>
</dbReference>
<dbReference type="eggNOG" id="COG2825">
    <property type="taxonomic scope" value="Bacteria"/>
</dbReference>
<feature type="chain" id="PRO_5013443274" description="Chaperone protein Skp" evidence="4">
    <location>
        <begin position="23"/>
        <end position="165"/>
    </location>
</feature>
<organism evidence="5 7">
    <name type="scientific">Proteus penneri</name>
    <dbReference type="NCBI Taxonomy" id="102862"/>
    <lineage>
        <taxon>Bacteria</taxon>
        <taxon>Pseudomonadati</taxon>
        <taxon>Pseudomonadota</taxon>
        <taxon>Gammaproteobacteria</taxon>
        <taxon>Enterobacterales</taxon>
        <taxon>Morganellaceae</taxon>
        <taxon>Proteus</taxon>
    </lineage>
</organism>